<evidence type="ECO:0000259" key="5">
    <source>
        <dbReference type="Pfam" id="PF17827"/>
    </source>
</evidence>
<keyword evidence="7" id="KW-1185">Reference proteome</keyword>
<feature type="binding site" evidence="4">
    <location>
        <position position="205"/>
    </location>
    <ligand>
        <name>S-adenosyl-L-methionine</name>
        <dbReference type="ChEBI" id="CHEBI:59789"/>
    </ligand>
</feature>
<evidence type="ECO:0000256" key="3">
    <source>
        <dbReference type="ARBA" id="ARBA00022691"/>
    </source>
</evidence>
<proteinExistence type="inferred from homology"/>
<evidence type="ECO:0000313" key="7">
    <source>
        <dbReference type="Proteomes" id="UP000440041"/>
    </source>
</evidence>
<gene>
    <name evidence="4" type="primary">prmC</name>
    <name evidence="6" type="ORF">DSM100238_0475</name>
</gene>
<dbReference type="PANTHER" id="PTHR18895:SF74">
    <property type="entry name" value="MTRF1L RELEASE FACTOR GLUTAMINE METHYLTRANSFERASE"/>
    <property type="match status" value="1"/>
</dbReference>
<comment type="caution">
    <text evidence="4">Lacks conserved residue(s) required for the propagation of feature annotation.</text>
</comment>
<keyword evidence="3 4" id="KW-0949">S-adenosyl-L-methionine</keyword>
<feature type="binding site" evidence="4">
    <location>
        <begin position="205"/>
        <end position="208"/>
    </location>
    <ligand>
        <name>substrate</name>
    </ligand>
</feature>
<sequence>MGIDTLKDLLAEATDRLWKAGIETARYDARLLFAEACGVRPRDIDKALLMGDGFDVDDTALAVFRSMMDRRAAREPLQYIVGHVPFRYLDVKVGPGVFIPRQETEVVVQAGIDWLTREGLYAPKVVDLCAGSGAIGLSIVTEVRGAEVWAVEKYPQTLEWTKRNAKRVADSDPAAGYNYHLQAGDATDTTTLAALDGSVDLVVTNPPYVPMSQPPTQPEVRDFDPQAALYGGSADGTLIPERIVRRSAALLREGGVLVLEHDISQADRMLAYALSNGFSQARTGLDYTSRPRYLFAIK</sequence>
<dbReference type="CDD" id="cd02440">
    <property type="entry name" value="AdoMet_MTases"/>
    <property type="match status" value="1"/>
</dbReference>
<dbReference type="PROSITE" id="PS00092">
    <property type="entry name" value="N6_MTASE"/>
    <property type="match status" value="1"/>
</dbReference>
<evidence type="ECO:0000256" key="4">
    <source>
        <dbReference type="HAMAP-Rule" id="MF_02126"/>
    </source>
</evidence>
<accession>A0A6A2VAV4</accession>
<dbReference type="Gene3D" id="1.10.8.10">
    <property type="entry name" value="DNA helicase RuvA subunit, C-terminal domain"/>
    <property type="match status" value="1"/>
</dbReference>
<dbReference type="Gene3D" id="3.40.50.150">
    <property type="entry name" value="Vaccinia Virus protein VP39"/>
    <property type="match status" value="1"/>
</dbReference>
<dbReference type="Pfam" id="PF03602">
    <property type="entry name" value="Cons_hypoth95"/>
    <property type="match status" value="1"/>
</dbReference>
<dbReference type="InterPro" id="IPR029063">
    <property type="entry name" value="SAM-dependent_MTases_sf"/>
</dbReference>
<evidence type="ECO:0000256" key="2">
    <source>
        <dbReference type="ARBA" id="ARBA00022679"/>
    </source>
</evidence>
<dbReference type="InterPro" id="IPR050320">
    <property type="entry name" value="N5-glutamine_MTase"/>
</dbReference>
<comment type="similarity">
    <text evidence="4">Belongs to the protein N5-glutamine methyltransferase family. PrmC subfamily.</text>
</comment>
<protein>
    <recommendedName>
        <fullName evidence="4">Release factor glutamine methyltransferase</fullName>
        <shortName evidence="4">RF MTase</shortName>
        <ecNumber evidence="4">2.1.1.297</ecNumber>
    </recommendedName>
    <alternativeName>
        <fullName evidence="4">N5-glutamine methyltransferase PrmC</fullName>
    </alternativeName>
    <alternativeName>
        <fullName evidence="4">Protein-(glutamine-N5) MTase PrmC</fullName>
    </alternativeName>
    <alternativeName>
        <fullName evidence="4">Protein-glutamine N-methyltransferase PrmC</fullName>
    </alternativeName>
</protein>
<evidence type="ECO:0000313" key="6">
    <source>
        <dbReference type="EMBL" id="KAB8300748.1"/>
    </source>
</evidence>
<dbReference type="GO" id="GO:0003676">
    <property type="term" value="F:nucleic acid binding"/>
    <property type="evidence" value="ECO:0007669"/>
    <property type="project" value="InterPro"/>
</dbReference>
<comment type="catalytic activity">
    <reaction evidence="4">
        <text>L-glutaminyl-[peptide chain release factor] + S-adenosyl-L-methionine = N(5)-methyl-L-glutaminyl-[peptide chain release factor] + S-adenosyl-L-homocysteine + H(+)</text>
        <dbReference type="Rhea" id="RHEA:42896"/>
        <dbReference type="Rhea" id="RHEA-COMP:10271"/>
        <dbReference type="Rhea" id="RHEA-COMP:10272"/>
        <dbReference type="ChEBI" id="CHEBI:15378"/>
        <dbReference type="ChEBI" id="CHEBI:30011"/>
        <dbReference type="ChEBI" id="CHEBI:57856"/>
        <dbReference type="ChEBI" id="CHEBI:59789"/>
        <dbReference type="ChEBI" id="CHEBI:61891"/>
        <dbReference type="EC" id="2.1.1.297"/>
    </reaction>
</comment>
<dbReference type="RefSeq" id="WP_240812296.1">
    <property type="nucleotide sequence ID" value="NZ_JBHLXF010000006.1"/>
</dbReference>
<dbReference type="SUPFAM" id="SSF53335">
    <property type="entry name" value="S-adenosyl-L-methionine-dependent methyltransferases"/>
    <property type="match status" value="1"/>
</dbReference>
<dbReference type="InterPro" id="IPR002052">
    <property type="entry name" value="DNA_methylase_N6_adenine_CS"/>
</dbReference>
<dbReference type="Proteomes" id="UP000440041">
    <property type="component" value="Unassembled WGS sequence"/>
</dbReference>
<dbReference type="GO" id="GO:0032259">
    <property type="term" value="P:methylation"/>
    <property type="evidence" value="ECO:0007669"/>
    <property type="project" value="UniProtKB-KW"/>
</dbReference>
<evidence type="ECO:0000256" key="1">
    <source>
        <dbReference type="ARBA" id="ARBA00022603"/>
    </source>
</evidence>
<dbReference type="HAMAP" id="MF_02126">
    <property type="entry name" value="RF_methyltr_PrmC"/>
    <property type="match status" value="1"/>
</dbReference>
<dbReference type="GO" id="GO:0102559">
    <property type="term" value="F:peptide chain release factor N(5)-glutamine methyltransferase activity"/>
    <property type="evidence" value="ECO:0007669"/>
    <property type="project" value="UniProtKB-EC"/>
</dbReference>
<dbReference type="EMBL" id="WBSO01000002">
    <property type="protein sequence ID" value="KAB8300748.1"/>
    <property type="molecule type" value="Genomic_DNA"/>
</dbReference>
<dbReference type="NCBIfam" id="TIGR00536">
    <property type="entry name" value="hemK_fam"/>
    <property type="match status" value="1"/>
</dbReference>
<dbReference type="Pfam" id="PF17827">
    <property type="entry name" value="PrmC_N"/>
    <property type="match status" value="1"/>
</dbReference>
<dbReference type="NCBIfam" id="TIGR03534">
    <property type="entry name" value="RF_mod_PrmC"/>
    <property type="match status" value="1"/>
</dbReference>
<dbReference type="AlphaFoldDB" id="A0A6A2VAV4"/>
<dbReference type="PANTHER" id="PTHR18895">
    <property type="entry name" value="HEMK METHYLTRANSFERASE"/>
    <property type="match status" value="1"/>
</dbReference>
<keyword evidence="1 4" id="KW-0489">Methyltransferase</keyword>
<dbReference type="InterPro" id="IPR004556">
    <property type="entry name" value="HemK-like"/>
</dbReference>
<keyword evidence="2 4" id="KW-0808">Transferase</keyword>
<dbReference type="InterPro" id="IPR040758">
    <property type="entry name" value="PrmC_N"/>
</dbReference>
<feature type="domain" description="Release factor glutamine methyltransferase N-terminal" evidence="5">
    <location>
        <begin position="8"/>
        <end position="82"/>
    </location>
</feature>
<comment type="caution">
    <text evidence="6">The sequence shown here is derived from an EMBL/GenBank/DDBJ whole genome shotgun (WGS) entry which is preliminary data.</text>
</comment>
<dbReference type="EC" id="2.1.1.297" evidence="4"/>
<organism evidence="6 7">
    <name type="scientific">Bifidobacterium apri</name>
    <dbReference type="NCBI Taxonomy" id="1769423"/>
    <lineage>
        <taxon>Bacteria</taxon>
        <taxon>Bacillati</taxon>
        <taxon>Actinomycetota</taxon>
        <taxon>Actinomycetes</taxon>
        <taxon>Bifidobacteriales</taxon>
        <taxon>Bifidobacteriaceae</taxon>
        <taxon>Bifidobacterium</taxon>
    </lineage>
</organism>
<comment type="function">
    <text evidence="4">Methylates the class 1 translation termination release factors RF1/PrfA and RF2/PrfB on the glutamine residue of the universally conserved GGQ motif.</text>
</comment>
<reference evidence="6 7" key="1">
    <citation type="submission" date="2019-09" db="EMBL/GenBank/DDBJ databases">
        <title>Characterization of the phylogenetic diversity of two novel species belonging to the genus Bifidobacterium: Bifidobacterium cebidarum sp. nov. and Bifidobacterium leontopitheci sp. nov.</title>
        <authorList>
            <person name="Lugli G.A."/>
            <person name="Duranti S."/>
            <person name="Milani C."/>
            <person name="Turroni F."/>
            <person name="Ventura M."/>
        </authorList>
    </citation>
    <scope>NUCLEOTIDE SEQUENCE [LARGE SCALE GENOMIC DNA]</scope>
    <source>
        <strain evidence="6 7">DSM 100238</strain>
    </source>
</reference>
<name>A0A6A2VAV4_9BIFI</name>
<dbReference type="InterPro" id="IPR019874">
    <property type="entry name" value="RF_methyltr_PrmC"/>
</dbReference>
<feature type="binding site" evidence="4">
    <location>
        <position position="152"/>
    </location>
    <ligand>
        <name>S-adenosyl-L-methionine</name>
        <dbReference type="ChEBI" id="CHEBI:59789"/>
    </ligand>
</feature>